<dbReference type="InterPro" id="IPR002938">
    <property type="entry name" value="FAD-bd"/>
</dbReference>
<keyword evidence="2" id="KW-0285">Flavoprotein</keyword>
<evidence type="ECO:0000256" key="5">
    <source>
        <dbReference type="SAM" id="MobiDB-lite"/>
    </source>
</evidence>
<evidence type="ECO:0000256" key="1">
    <source>
        <dbReference type="ARBA" id="ARBA00007992"/>
    </source>
</evidence>
<keyword evidence="4" id="KW-0560">Oxidoreductase</keyword>
<feature type="domain" description="FAD-binding" evidence="6">
    <location>
        <begin position="27"/>
        <end position="188"/>
    </location>
</feature>
<dbReference type="Proteomes" id="UP000827284">
    <property type="component" value="Unassembled WGS sequence"/>
</dbReference>
<evidence type="ECO:0000256" key="4">
    <source>
        <dbReference type="ARBA" id="ARBA00023002"/>
    </source>
</evidence>
<proteinExistence type="inferred from homology"/>
<evidence type="ECO:0000313" key="8">
    <source>
        <dbReference type="Proteomes" id="UP000827284"/>
    </source>
</evidence>
<organism evidence="7 8">
    <name type="scientific">Entomortierella parvispora</name>
    <dbReference type="NCBI Taxonomy" id="205924"/>
    <lineage>
        <taxon>Eukaryota</taxon>
        <taxon>Fungi</taxon>
        <taxon>Fungi incertae sedis</taxon>
        <taxon>Mucoromycota</taxon>
        <taxon>Mortierellomycotina</taxon>
        <taxon>Mortierellomycetes</taxon>
        <taxon>Mortierellales</taxon>
        <taxon>Mortierellaceae</taxon>
        <taxon>Entomortierella</taxon>
    </lineage>
</organism>
<protein>
    <recommendedName>
        <fullName evidence="6">FAD-binding domain-containing protein</fullName>
    </recommendedName>
</protein>
<feature type="domain" description="FAD-binding" evidence="6">
    <location>
        <begin position="312"/>
        <end position="389"/>
    </location>
</feature>
<dbReference type="EMBL" id="BQFW01000009">
    <property type="protein sequence ID" value="GJJ74506.1"/>
    <property type="molecule type" value="Genomic_DNA"/>
</dbReference>
<dbReference type="SUPFAM" id="SSF51905">
    <property type="entry name" value="FAD/NAD(P)-binding domain"/>
    <property type="match status" value="1"/>
</dbReference>
<reference evidence="7" key="1">
    <citation type="submission" date="2021-11" db="EMBL/GenBank/DDBJ databases">
        <authorList>
            <person name="Herlambang A."/>
            <person name="Guo Y."/>
            <person name="Takashima Y."/>
            <person name="Nishizawa T."/>
        </authorList>
    </citation>
    <scope>NUCLEOTIDE SEQUENCE</scope>
    <source>
        <strain evidence="7">E1425</strain>
    </source>
</reference>
<feature type="compositionally biased region" description="Polar residues" evidence="5">
    <location>
        <begin position="1"/>
        <end position="12"/>
    </location>
</feature>
<evidence type="ECO:0000313" key="7">
    <source>
        <dbReference type="EMBL" id="GJJ74506.1"/>
    </source>
</evidence>
<dbReference type="InterPro" id="IPR050562">
    <property type="entry name" value="FAD_mOase_fung"/>
</dbReference>
<comment type="caution">
    <text evidence="7">The sequence shown here is derived from an EMBL/GenBank/DDBJ whole genome shotgun (WGS) entry which is preliminary data.</text>
</comment>
<dbReference type="Gene3D" id="3.50.50.60">
    <property type="entry name" value="FAD/NAD(P)-binding domain"/>
    <property type="match status" value="1"/>
</dbReference>
<name>A0A9P3HDB2_9FUNG</name>
<dbReference type="GO" id="GO:0071949">
    <property type="term" value="F:FAD binding"/>
    <property type="evidence" value="ECO:0007669"/>
    <property type="project" value="InterPro"/>
</dbReference>
<feature type="region of interest" description="Disordered" evidence="5">
    <location>
        <begin position="450"/>
        <end position="495"/>
    </location>
</feature>
<sequence length="495" mass="55401">MDADSETTIPKTSPSQPPSPSDGKTPNVLIVGAGIGGLFLAILLDRAGIPYQIFERAATVKPLGSIMSLSPNVMAVIDQLGLLEELKAISFRHSDTQIMYDNMKTIASFPSADIHDEIGYDFLLFSRPMLYQLLLSKVPAERIHFGKKVLTMVQNKDEVMIRCADETTYHGEILVGADGAYSAVRQHMFKIMKDQNELPPSDFKDLSKGFICMVGTTNSLDPEVYPLVKREDCLFSQVIGKGSSFNWSEFNIPEHRVCWVLVSQLATLEESEKVKFRNSEWGPDTSQEFLDQVRDFPVPGCKTLGNLIDATPAENISRVYLEDKLFESWHYGRTVLLGDAAHKLLPSAGQGAVCAMLDSVILANCLYDLESLKPQSIDEAFRDYKEQRYSPVKEQFQNSKTNAIFLYGQTLVERCIRYLALHWVPQSVKHKAFLKGAAYRPQATFLPQVPKRGTGEVLPQKTSKRYEREQKQKPQISSQNQSASQDTVDTTVTAV</sequence>
<gene>
    <name evidence="7" type="ORF">EMPS_06864</name>
</gene>
<dbReference type="GO" id="GO:0004497">
    <property type="term" value="F:monooxygenase activity"/>
    <property type="evidence" value="ECO:0007669"/>
    <property type="project" value="InterPro"/>
</dbReference>
<keyword evidence="8" id="KW-1185">Reference proteome</keyword>
<feature type="compositionally biased region" description="Polar residues" evidence="5">
    <location>
        <begin position="473"/>
        <end position="495"/>
    </location>
</feature>
<reference evidence="7" key="2">
    <citation type="journal article" date="2022" name="Microbiol. Resour. Announc.">
        <title>Whole-Genome Sequence of Entomortierella parvispora E1425, a Mucoromycotan Fungus Associated with Burkholderiaceae-Related Endosymbiotic Bacteria.</title>
        <authorList>
            <person name="Herlambang A."/>
            <person name="Guo Y."/>
            <person name="Takashima Y."/>
            <person name="Narisawa K."/>
            <person name="Ohta H."/>
            <person name="Nishizawa T."/>
        </authorList>
    </citation>
    <scope>NUCLEOTIDE SEQUENCE</scope>
    <source>
        <strain evidence="7">E1425</strain>
    </source>
</reference>
<dbReference type="Pfam" id="PF01494">
    <property type="entry name" value="FAD_binding_3"/>
    <property type="match status" value="2"/>
</dbReference>
<dbReference type="OrthoDB" id="655030at2759"/>
<dbReference type="AlphaFoldDB" id="A0A9P3HDB2"/>
<evidence type="ECO:0000256" key="2">
    <source>
        <dbReference type="ARBA" id="ARBA00022630"/>
    </source>
</evidence>
<feature type="region of interest" description="Disordered" evidence="5">
    <location>
        <begin position="1"/>
        <end position="25"/>
    </location>
</feature>
<dbReference type="PRINTS" id="PR00420">
    <property type="entry name" value="RNGMNOXGNASE"/>
</dbReference>
<dbReference type="PANTHER" id="PTHR47356">
    <property type="entry name" value="FAD-DEPENDENT MONOOXYGENASE ASQG-RELATED"/>
    <property type="match status" value="1"/>
</dbReference>
<dbReference type="PANTHER" id="PTHR47356:SF2">
    <property type="entry name" value="FAD-BINDING DOMAIN-CONTAINING PROTEIN-RELATED"/>
    <property type="match status" value="1"/>
</dbReference>
<keyword evidence="3" id="KW-0274">FAD</keyword>
<evidence type="ECO:0000259" key="6">
    <source>
        <dbReference type="Pfam" id="PF01494"/>
    </source>
</evidence>
<dbReference type="InterPro" id="IPR036188">
    <property type="entry name" value="FAD/NAD-bd_sf"/>
</dbReference>
<evidence type="ECO:0000256" key="3">
    <source>
        <dbReference type="ARBA" id="ARBA00022827"/>
    </source>
</evidence>
<comment type="similarity">
    <text evidence="1">Belongs to the paxM FAD-dependent monooxygenase family.</text>
</comment>
<accession>A0A9P3HDB2</accession>